<evidence type="ECO:0000256" key="10">
    <source>
        <dbReference type="ARBA" id="ARBA00023002"/>
    </source>
</evidence>
<keyword evidence="6" id="KW-0152">Cholesterol biosynthesis</keyword>
<dbReference type="SMART" id="SM00212">
    <property type="entry name" value="UBCc"/>
    <property type="match status" value="1"/>
</dbReference>
<dbReference type="AlphaFoldDB" id="A0A5A8EHT2"/>
<feature type="domain" description="UBC core" evidence="20">
    <location>
        <begin position="427"/>
        <end position="605"/>
    </location>
</feature>
<evidence type="ECO:0000256" key="5">
    <source>
        <dbReference type="ARBA" id="ARBA00022692"/>
    </source>
</evidence>
<dbReference type="InterPro" id="IPR000608">
    <property type="entry name" value="UBC"/>
</dbReference>
<keyword evidence="5 19" id="KW-0812">Transmembrane</keyword>
<proteinExistence type="inferred from homology"/>
<evidence type="ECO:0000256" key="14">
    <source>
        <dbReference type="ARBA" id="ARBA00023166"/>
    </source>
</evidence>
<evidence type="ECO:0000256" key="11">
    <source>
        <dbReference type="ARBA" id="ARBA00023011"/>
    </source>
</evidence>
<keyword evidence="14" id="KW-1207">Sterol metabolism</keyword>
<dbReference type="GO" id="GO:0005789">
    <property type="term" value="C:endoplasmic reticulum membrane"/>
    <property type="evidence" value="ECO:0007669"/>
    <property type="project" value="TreeGrafter"/>
</dbReference>
<name>A0A5A8EHT2_CAFRO</name>
<feature type="region of interest" description="Disordered" evidence="18">
    <location>
        <begin position="594"/>
        <end position="620"/>
    </location>
</feature>
<dbReference type="EC" id="1.3.1.21" evidence="16"/>
<feature type="compositionally biased region" description="Acidic residues" evidence="18">
    <location>
        <begin position="603"/>
        <end position="620"/>
    </location>
</feature>
<keyword evidence="11" id="KW-0756">Sterol biosynthesis</keyword>
<feature type="transmembrane region" description="Helical" evidence="19">
    <location>
        <begin position="267"/>
        <end position="286"/>
    </location>
</feature>
<dbReference type="GO" id="GO:0016132">
    <property type="term" value="P:brassinosteroid biosynthetic process"/>
    <property type="evidence" value="ECO:0007669"/>
    <property type="project" value="TreeGrafter"/>
</dbReference>
<dbReference type="Pfam" id="PF00179">
    <property type="entry name" value="UQ_con"/>
    <property type="match status" value="1"/>
</dbReference>
<dbReference type="GO" id="GO:0006695">
    <property type="term" value="P:cholesterol biosynthetic process"/>
    <property type="evidence" value="ECO:0007669"/>
    <property type="project" value="UniProtKB-KW"/>
</dbReference>
<comment type="subcellular location">
    <subcellularLocation>
        <location evidence="1">Membrane</location>
        <topology evidence="1">Multi-pass membrane protein</topology>
    </subcellularLocation>
</comment>
<keyword evidence="7" id="KW-0521">NADP</keyword>
<evidence type="ECO:0000256" key="12">
    <source>
        <dbReference type="ARBA" id="ARBA00023098"/>
    </source>
</evidence>
<dbReference type="PROSITE" id="PS50127">
    <property type="entry name" value="UBC_2"/>
    <property type="match status" value="1"/>
</dbReference>
<dbReference type="GO" id="GO:0047598">
    <property type="term" value="F:7-dehydrocholesterol reductase activity"/>
    <property type="evidence" value="ECO:0007669"/>
    <property type="project" value="UniProtKB-EC"/>
</dbReference>
<evidence type="ECO:0000256" key="2">
    <source>
        <dbReference type="ARBA" id="ARBA00005402"/>
    </source>
</evidence>
<accession>A0A5A8EHT2</accession>
<evidence type="ECO:0000256" key="13">
    <source>
        <dbReference type="ARBA" id="ARBA00023136"/>
    </source>
</evidence>
<evidence type="ECO:0000256" key="19">
    <source>
        <dbReference type="SAM" id="Phobius"/>
    </source>
</evidence>
<comment type="similarity">
    <text evidence="2">Belongs to the ERG4/ERG24 family.</text>
</comment>
<organism evidence="21 22">
    <name type="scientific">Cafeteria roenbergensis</name>
    <name type="common">Marine flagellate</name>
    <dbReference type="NCBI Taxonomy" id="33653"/>
    <lineage>
        <taxon>Eukaryota</taxon>
        <taxon>Sar</taxon>
        <taxon>Stramenopiles</taxon>
        <taxon>Bigyra</taxon>
        <taxon>Opalozoa</taxon>
        <taxon>Bicosoecida</taxon>
        <taxon>Cafeteriaceae</taxon>
        <taxon>Cafeteria</taxon>
    </lineage>
</organism>
<dbReference type="PANTHER" id="PTHR21257">
    <property type="entry name" value="DELTA(14)-STEROL REDUCTASE"/>
    <property type="match status" value="1"/>
</dbReference>
<dbReference type="OrthoDB" id="5326588at2759"/>
<dbReference type="Pfam" id="PF01222">
    <property type="entry name" value="ERG4_ERG24"/>
    <property type="match status" value="1"/>
</dbReference>
<dbReference type="PANTHER" id="PTHR21257:SF38">
    <property type="entry name" value="7-DEHYDROCHOLESTEROL REDUCTASE"/>
    <property type="match status" value="1"/>
</dbReference>
<keyword evidence="4" id="KW-0153">Cholesterol metabolism</keyword>
<evidence type="ECO:0000256" key="1">
    <source>
        <dbReference type="ARBA" id="ARBA00004141"/>
    </source>
</evidence>
<keyword evidence="9 19" id="KW-1133">Transmembrane helix</keyword>
<evidence type="ECO:0000256" key="16">
    <source>
        <dbReference type="ARBA" id="ARBA00038851"/>
    </source>
</evidence>
<feature type="transmembrane region" description="Helical" evidence="19">
    <location>
        <begin position="139"/>
        <end position="159"/>
    </location>
</feature>
<evidence type="ECO:0000313" key="22">
    <source>
        <dbReference type="Proteomes" id="UP000322899"/>
    </source>
</evidence>
<dbReference type="SUPFAM" id="SSF54495">
    <property type="entry name" value="UBC-like"/>
    <property type="match status" value="1"/>
</dbReference>
<feature type="transmembrane region" description="Helical" evidence="19">
    <location>
        <begin position="340"/>
        <end position="357"/>
    </location>
</feature>
<dbReference type="Gene3D" id="3.10.110.10">
    <property type="entry name" value="Ubiquitin Conjugating Enzyme"/>
    <property type="match status" value="1"/>
</dbReference>
<evidence type="ECO:0000256" key="9">
    <source>
        <dbReference type="ARBA" id="ARBA00022989"/>
    </source>
</evidence>
<keyword evidence="12" id="KW-0443">Lipid metabolism</keyword>
<reference evidence="21 22" key="1">
    <citation type="submission" date="2019-07" db="EMBL/GenBank/DDBJ databases">
        <title>Genomes of Cafeteria roenbergensis.</title>
        <authorList>
            <person name="Fischer M.G."/>
            <person name="Hackl T."/>
            <person name="Roman M."/>
        </authorList>
    </citation>
    <scope>NUCLEOTIDE SEQUENCE [LARGE SCALE GENOMIC DNA]</scope>
    <source>
        <strain evidence="21 22">E4-10P</strain>
    </source>
</reference>
<evidence type="ECO:0000256" key="18">
    <source>
        <dbReference type="SAM" id="MobiDB-lite"/>
    </source>
</evidence>
<evidence type="ECO:0000256" key="6">
    <source>
        <dbReference type="ARBA" id="ARBA00022778"/>
    </source>
</evidence>
<feature type="transmembrane region" description="Helical" evidence="19">
    <location>
        <begin position="99"/>
        <end position="118"/>
    </location>
</feature>
<sequence>MWSSKSESAAQGLLPFRSVGALFLTVVCPIVVMFVVRWGAPGADSKAWSHLRYNYAGHGGNLASAVEAMVADPVAEFTALVLPVECDGERKWEDCNDKGMAEAAAALFTFMALQLVLMRVLPGSVFEGPRSAGGHVPKYITNGVASYAISMLAFVFAGHEGYIEGDIVMQLYPFMVIVLNLFALIFCAFLVVKGLTCPSHEGRDASSSGNYVMDFYWGTELYPEIFGIDVKTFTNCRFGMTAWATALLSFAFFNVKLNGGHLHLDSAAAMILTVFYLGKFFVWEHGYWRSMDIAHDRAGFYICWGCLVWVQTIYVSAGYFYAWQPVDSFVATFGEEHAQLAFYALLAVGVAAVYLNYEADRQRMHARSSTGMGSAWGSRYACIKADYTTDDGSKHTSLLLASHLWKPPATSTTPDSAMAAAGAVPVAVLRRIVKELKSDSEPLGLSKAAEALGGPSKAWWSIETGLDGADYSSFAVEIEGPETYDSVLLDGAPRPSPYRKCWFKFQLDVSPTYPHDAPTVKLLTPTYHTHVASDGLKMCATYIPETWASVDAEKRSLYQLLVILRSFLAAPSGEHAVNSEASRQFQEDIDAFDAMARRKAGADDEDADGEDDDDDDDDDA</sequence>
<evidence type="ECO:0000256" key="3">
    <source>
        <dbReference type="ARBA" id="ARBA00022516"/>
    </source>
</evidence>
<dbReference type="Proteomes" id="UP000322899">
    <property type="component" value="Unassembled WGS sequence"/>
</dbReference>
<keyword evidence="8" id="KW-0752">Steroid biosynthesis</keyword>
<evidence type="ECO:0000256" key="17">
    <source>
        <dbReference type="ARBA" id="ARBA00042688"/>
    </source>
</evidence>
<comment type="caution">
    <text evidence="21">The sequence shown here is derived from an EMBL/GenBank/DDBJ whole genome shotgun (WGS) entry which is preliminary data.</text>
</comment>
<evidence type="ECO:0000259" key="20">
    <source>
        <dbReference type="PROSITE" id="PS50127"/>
    </source>
</evidence>
<dbReference type="EMBL" id="VLTO01000005">
    <property type="protein sequence ID" value="KAA0177169.1"/>
    <property type="molecule type" value="Genomic_DNA"/>
</dbReference>
<protein>
    <recommendedName>
        <fullName evidence="16">7-dehydrocholesterol reductase</fullName>
        <ecNumber evidence="16">1.3.1.21</ecNumber>
    </recommendedName>
    <alternativeName>
        <fullName evidence="17">Sterol Delta(7)-reductase</fullName>
    </alternativeName>
</protein>
<evidence type="ECO:0000313" key="21">
    <source>
        <dbReference type="EMBL" id="KAA0177169.1"/>
    </source>
</evidence>
<feature type="transmembrane region" description="Helical" evidence="19">
    <location>
        <begin position="298"/>
        <end position="320"/>
    </location>
</feature>
<dbReference type="InterPro" id="IPR016135">
    <property type="entry name" value="UBQ-conjugating_enzyme/RWD"/>
</dbReference>
<evidence type="ECO:0000256" key="7">
    <source>
        <dbReference type="ARBA" id="ARBA00022857"/>
    </source>
</evidence>
<keyword evidence="3" id="KW-0444">Lipid biosynthesis</keyword>
<keyword evidence="10" id="KW-0560">Oxidoreductase</keyword>
<feature type="transmembrane region" description="Helical" evidence="19">
    <location>
        <begin position="21"/>
        <end position="40"/>
    </location>
</feature>
<feature type="transmembrane region" description="Helical" evidence="19">
    <location>
        <begin position="238"/>
        <end position="255"/>
    </location>
</feature>
<keyword evidence="13 19" id="KW-0472">Membrane</keyword>
<evidence type="ECO:0000256" key="15">
    <source>
        <dbReference type="ARBA" id="ARBA00023221"/>
    </source>
</evidence>
<evidence type="ECO:0000256" key="4">
    <source>
        <dbReference type="ARBA" id="ARBA00022548"/>
    </source>
</evidence>
<feature type="transmembrane region" description="Helical" evidence="19">
    <location>
        <begin position="171"/>
        <end position="192"/>
    </location>
</feature>
<evidence type="ECO:0000256" key="8">
    <source>
        <dbReference type="ARBA" id="ARBA00022955"/>
    </source>
</evidence>
<dbReference type="InterPro" id="IPR001171">
    <property type="entry name" value="ERG24_DHCR-like"/>
</dbReference>
<gene>
    <name evidence="21" type="ORF">FNF27_01499</name>
</gene>
<keyword evidence="15" id="KW-0753">Steroid metabolism</keyword>